<dbReference type="AlphaFoldDB" id="A0A0A6PK12"/>
<dbReference type="EMBL" id="JSZA02000126">
    <property type="protein sequence ID" value="KHD10975.1"/>
    <property type="molecule type" value="Genomic_DNA"/>
</dbReference>
<dbReference type="SUPFAM" id="SSF88723">
    <property type="entry name" value="PIN domain-like"/>
    <property type="match status" value="1"/>
</dbReference>
<name>A0A0A6PK12_9GAMM</name>
<dbReference type="CDD" id="cd18687">
    <property type="entry name" value="PIN_VapC-like"/>
    <property type="match status" value="1"/>
</dbReference>
<reference evidence="1 2" key="1">
    <citation type="journal article" date="2016" name="Front. Microbiol.">
        <title>Single-Cell (Meta-)Genomics of a Dimorphic Candidatus Thiomargarita nelsonii Reveals Genomic Plasticity.</title>
        <authorList>
            <person name="Flood B.E."/>
            <person name="Fliss P."/>
            <person name="Jones D.S."/>
            <person name="Dick G.J."/>
            <person name="Jain S."/>
            <person name="Kaster A.K."/>
            <person name="Winkel M."/>
            <person name="Mussmann M."/>
            <person name="Bailey J."/>
        </authorList>
    </citation>
    <scope>NUCLEOTIDE SEQUENCE [LARGE SCALE GENOMIC DNA]</scope>
    <source>
        <strain evidence="1">Hydrate Ridge</strain>
    </source>
</reference>
<keyword evidence="2" id="KW-1185">Reference proteome</keyword>
<organism evidence="1 2">
    <name type="scientific">Candidatus Thiomargarita nelsonii</name>
    <dbReference type="NCBI Taxonomy" id="1003181"/>
    <lineage>
        <taxon>Bacteria</taxon>
        <taxon>Pseudomonadati</taxon>
        <taxon>Pseudomonadota</taxon>
        <taxon>Gammaproteobacteria</taxon>
        <taxon>Thiotrichales</taxon>
        <taxon>Thiotrichaceae</taxon>
        <taxon>Thiomargarita</taxon>
    </lineage>
</organism>
<proteinExistence type="predicted"/>
<dbReference type="InterPro" id="IPR029060">
    <property type="entry name" value="PIN-like_dom_sf"/>
</dbReference>
<accession>A0A0A6PK12</accession>
<gene>
    <name evidence="1" type="ORF">PN36_24320</name>
</gene>
<protein>
    <submittedName>
        <fullName evidence="1">Uncharacterized protein</fullName>
    </submittedName>
</protein>
<evidence type="ECO:0000313" key="1">
    <source>
        <dbReference type="EMBL" id="KHD10975.1"/>
    </source>
</evidence>
<evidence type="ECO:0000313" key="2">
    <source>
        <dbReference type="Proteomes" id="UP000030428"/>
    </source>
</evidence>
<comment type="caution">
    <text evidence="1">The sequence shown here is derived from an EMBL/GenBank/DDBJ whole genome shotgun (WGS) entry which is preliminary data.</text>
</comment>
<dbReference type="Proteomes" id="UP000030428">
    <property type="component" value="Unassembled WGS sequence"/>
</dbReference>
<sequence length="161" mass="18823">MKSKVYIETSIPSFYYEIRTNPEIVARRSWTRQWWDESRQYYEIVTSDAVVDELNKGDYPTKANALELVSNLPFLPFEEDISEIVQNYIEHKLMPKDPMGDALHMALASYHKCDFLLTWNCKNLANANKFTHIKRINTLLGLFVPTLVTPLELIGETEYEK</sequence>